<sequence length="91" mass="10251">MSKWLKRLLGLAAVGSAIAGLIYYLKKSSKDTPEEDSDDFEDDDFDLDNDLKPVTDREYVPLGGTPKETEETAEEETKEEESNSEEEDSED</sequence>
<dbReference type="EMBL" id="AP027742">
    <property type="protein sequence ID" value="BDZ77195.1"/>
    <property type="molecule type" value="Genomic_DNA"/>
</dbReference>
<protein>
    <submittedName>
        <fullName evidence="2">Uncharacterized protein</fullName>
    </submittedName>
</protein>
<feature type="compositionally biased region" description="Acidic residues" evidence="1">
    <location>
        <begin position="33"/>
        <end position="48"/>
    </location>
</feature>
<feature type="compositionally biased region" description="Basic and acidic residues" evidence="1">
    <location>
        <begin position="49"/>
        <end position="59"/>
    </location>
</feature>
<name>A0ABM8I5J7_9FIRM</name>
<evidence type="ECO:0000256" key="1">
    <source>
        <dbReference type="SAM" id="MobiDB-lite"/>
    </source>
</evidence>
<evidence type="ECO:0000313" key="3">
    <source>
        <dbReference type="Proteomes" id="UP001305815"/>
    </source>
</evidence>
<gene>
    <name evidence="2" type="ORF">Lac1_13780</name>
</gene>
<feature type="compositionally biased region" description="Acidic residues" evidence="1">
    <location>
        <begin position="71"/>
        <end position="91"/>
    </location>
</feature>
<organism evidence="2 3">
    <name type="scientific">Claveliimonas bilis</name>
    <dbReference type="NCBI Taxonomy" id="3028070"/>
    <lineage>
        <taxon>Bacteria</taxon>
        <taxon>Bacillati</taxon>
        <taxon>Bacillota</taxon>
        <taxon>Clostridia</taxon>
        <taxon>Lachnospirales</taxon>
        <taxon>Lachnospiraceae</taxon>
        <taxon>Claveliimonas</taxon>
    </lineage>
</organism>
<dbReference type="Proteomes" id="UP001305815">
    <property type="component" value="Chromosome"/>
</dbReference>
<dbReference type="RefSeq" id="WP_256193970.1">
    <property type="nucleotide sequence ID" value="NZ_AP027742.1"/>
</dbReference>
<accession>A0ABM8I5J7</accession>
<feature type="region of interest" description="Disordered" evidence="1">
    <location>
        <begin position="27"/>
        <end position="91"/>
    </location>
</feature>
<evidence type="ECO:0000313" key="2">
    <source>
        <dbReference type="EMBL" id="BDZ77195.1"/>
    </source>
</evidence>
<proteinExistence type="predicted"/>
<keyword evidence="3" id="KW-1185">Reference proteome</keyword>
<reference evidence="3" key="1">
    <citation type="journal article" date="2023" name="Int. J. Syst. Evol. Microbiol.">
        <title>Claveliimonas bilis gen. nov., sp. nov., deoxycholic acid-producing bacteria isolated from human faeces, and reclassification of Sellimonas monacensis Zenner et al. 2021 as Claveliimonas monacensis comb. nov.</title>
        <authorList>
            <person name="Hisatomi A."/>
            <person name="Kastawa N.W.E.P.G."/>
            <person name="Song I."/>
            <person name="Ohkuma M."/>
            <person name="Fukiya S."/>
            <person name="Sakamoto M."/>
        </authorList>
    </citation>
    <scope>NUCLEOTIDE SEQUENCE [LARGE SCALE GENOMIC DNA]</scope>
    <source>
        <strain evidence="3">12BBH14</strain>
    </source>
</reference>